<accession>B7WRJ5</accession>
<proteinExistence type="inferred from homology"/>
<dbReference type="InterPro" id="IPR042100">
    <property type="entry name" value="Bug_dom1"/>
</dbReference>
<dbReference type="Proteomes" id="UP000003039">
    <property type="component" value="Unassembled WGS sequence"/>
</dbReference>
<dbReference type="SUPFAM" id="SSF53850">
    <property type="entry name" value="Periplasmic binding protein-like II"/>
    <property type="match status" value="1"/>
</dbReference>
<dbReference type="eggNOG" id="COG3181">
    <property type="taxonomic scope" value="Bacteria"/>
</dbReference>
<dbReference type="RefSeq" id="WP_003054597.1">
    <property type="nucleotide sequence ID" value="NZ_AAUJ02000001.1"/>
</dbReference>
<evidence type="ECO:0000313" key="3">
    <source>
        <dbReference type="EMBL" id="EED67180.1"/>
    </source>
</evidence>
<dbReference type="PANTHER" id="PTHR42928">
    <property type="entry name" value="TRICARBOXYLATE-BINDING PROTEIN"/>
    <property type="match status" value="1"/>
</dbReference>
<dbReference type="PIRSF" id="PIRSF017082">
    <property type="entry name" value="YflP"/>
    <property type="match status" value="1"/>
</dbReference>
<dbReference type="AlphaFoldDB" id="B7WRJ5"/>
<feature type="signal peptide" evidence="2">
    <location>
        <begin position="1"/>
        <end position="27"/>
    </location>
</feature>
<dbReference type="InterPro" id="IPR005064">
    <property type="entry name" value="BUG"/>
</dbReference>
<evidence type="ECO:0008006" key="5">
    <source>
        <dbReference type="Google" id="ProtNLM"/>
    </source>
</evidence>
<dbReference type="PANTHER" id="PTHR42928:SF5">
    <property type="entry name" value="BLR1237 PROTEIN"/>
    <property type="match status" value="1"/>
</dbReference>
<reference evidence="3 4" key="1">
    <citation type="journal article" date="2004" name="Appl. Environ. Microbiol.">
        <title>Mineralization of individual congeners of linear alkylbenzenesulfonate by defined pairs of heterotrophic bacteria.</title>
        <authorList>
            <person name="Schleheck D."/>
            <person name="Knepper T.P."/>
            <person name="Fischer K."/>
            <person name="Cook A.M."/>
        </authorList>
    </citation>
    <scope>NUCLEOTIDE SEQUENCE [LARGE SCALE GENOMIC DNA]</scope>
    <source>
        <strain evidence="4">DSM 14576 / KF-1</strain>
    </source>
</reference>
<keyword evidence="2" id="KW-0732">Signal</keyword>
<evidence type="ECO:0000313" key="4">
    <source>
        <dbReference type="Proteomes" id="UP000003039"/>
    </source>
</evidence>
<comment type="similarity">
    <text evidence="1">Belongs to the UPF0065 (bug) family.</text>
</comment>
<comment type="caution">
    <text evidence="3">The sequence shown here is derived from an EMBL/GenBank/DDBJ whole genome shotgun (WGS) entry which is preliminary data.</text>
</comment>
<protein>
    <recommendedName>
        <fullName evidence="5">Tripartite tricarboxylate transporter substrate binding protein</fullName>
    </recommendedName>
</protein>
<dbReference type="Pfam" id="PF03401">
    <property type="entry name" value="TctC"/>
    <property type="match status" value="1"/>
</dbReference>
<dbReference type="Gene3D" id="3.40.190.150">
    <property type="entry name" value="Bordetella uptake gene, domain 1"/>
    <property type="match status" value="1"/>
</dbReference>
<dbReference type="CDD" id="cd07012">
    <property type="entry name" value="PBP2_Bug_TTT"/>
    <property type="match status" value="1"/>
</dbReference>
<dbReference type="EMBL" id="AAUJ02000001">
    <property type="protein sequence ID" value="EED67180.1"/>
    <property type="molecule type" value="Genomic_DNA"/>
</dbReference>
<organism evidence="3 4">
    <name type="scientific">Comamonas testosteroni (strain DSM 14576 / KF-1)</name>
    <name type="common">Pseudomonas testosteroni</name>
    <dbReference type="NCBI Taxonomy" id="399795"/>
    <lineage>
        <taxon>Bacteria</taxon>
        <taxon>Pseudomonadati</taxon>
        <taxon>Pseudomonadota</taxon>
        <taxon>Betaproteobacteria</taxon>
        <taxon>Burkholderiales</taxon>
        <taxon>Comamonadaceae</taxon>
        <taxon>Comamonas</taxon>
    </lineage>
</organism>
<evidence type="ECO:0000256" key="1">
    <source>
        <dbReference type="ARBA" id="ARBA00006987"/>
    </source>
</evidence>
<evidence type="ECO:0000256" key="2">
    <source>
        <dbReference type="SAM" id="SignalP"/>
    </source>
</evidence>
<gene>
    <name evidence="3" type="ORF">CtesDRAFT_PD2126</name>
</gene>
<dbReference type="Gene3D" id="3.40.190.10">
    <property type="entry name" value="Periplasmic binding protein-like II"/>
    <property type="match status" value="1"/>
</dbReference>
<name>B7WRJ5_COMTK</name>
<feature type="chain" id="PRO_5002865106" description="Tripartite tricarboxylate transporter substrate binding protein" evidence="2">
    <location>
        <begin position="28"/>
        <end position="326"/>
    </location>
</feature>
<sequence length="326" mass="34042" precursor="true">MSHIFKNSTSRAAVSALCAFSVLVASAGVASAGEAWPARPIRMIVGFAPGGPTDSAARFVAEGVGKKLGTSVVIENKPGANGQNAISELKRAKPDGYTLLFITSGSLSVAPARYRNLPYNVEKDFEYIGAVASYPSILVTNKGSSFNTLPELISQSRQAKDGLSAGTVSNTQELTLALFKKKLGVVATGVPYRGDAHAINDIGGGSLDFAFISPSVAVPMIESGRIKAIGVTGVLTGAYANKLQKIDGLDVKAWSGIVALTGTDAAVSRKLGDAMEAVLKSSEFKQSLEASGQSVLPLKNQAFRQFVVEEKGMWEKTAAEAGLEKL</sequence>